<dbReference type="AlphaFoldDB" id="A0AAP0JYB4"/>
<dbReference type="EMBL" id="JBBNAF010000005">
    <property type="protein sequence ID" value="KAK9142446.1"/>
    <property type="molecule type" value="Genomic_DNA"/>
</dbReference>
<comment type="caution">
    <text evidence="1">The sequence shown here is derived from an EMBL/GenBank/DDBJ whole genome shotgun (WGS) entry which is preliminary data.</text>
</comment>
<evidence type="ECO:0000313" key="1">
    <source>
        <dbReference type="EMBL" id="KAK9142446.1"/>
    </source>
</evidence>
<organism evidence="1 2">
    <name type="scientific">Stephania yunnanensis</name>
    <dbReference type="NCBI Taxonomy" id="152371"/>
    <lineage>
        <taxon>Eukaryota</taxon>
        <taxon>Viridiplantae</taxon>
        <taxon>Streptophyta</taxon>
        <taxon>Embryophyta</taxon>
        <taxon>Tracheophyta</taxon>
        <taxon>Spermatophyta</taxon>
        <taxon>Magnoliopsida</taxon>
        <taxon>Ranunculales</taxon>
        <taxon>Menispermaceae</taxon>
        <taxon>Menispermoideae</taxon>
        <taxon>Cissampelideae</taxon>
        <taxon>Stephania</taxon>
    </lineage>
</organism>
<reference evidence="1 2" key="1">
    <citation type="submission" date="2024-01" db="EMBL/GenBank/DDBJ databases">
        <title>Genome assemblies of Stephania.</title>
        <authorList>
            <person name="Yang L."/>
        </authorList>
    </citation>
    <scope>NUCLEOTIDE SEQUENCE [LARGE SCALE GENOMIC DNA]</scope>
    <source>
        <strain evidence="1">YNDBR</strain>
        <tissue evidence="1">Leaf</tissue>
    </source>
</reference>
<evidence type="ECO:0000313" key="2">
    <source>
        <dbReference type="Proteomes" id="UP001420932"/>
    </source>
</evidence>
<dbReference type="Proteomes" id="UP001420932">
    <property type="component" value="Unassembled WGS sequence"/>
</dbReference>
<protein>
    <submittedName>
        <fullName evidence="1">Uncharacterized protein</fullName>
    </submittedName>
</protein>
<keyword evidence="2" id="KW-1185">Reference proteome</keyword>
<sequence length="77" mass="8987">MRPMHVALPFPLSISSSFPLFSFSSIASKPNPQITKPYRPDRIRSQNRSLQSKLREIRSSLFMQKLKTRPSEVLQWL</sequence>
<proteinExistence type="predicted"/>
<gene>
    <name evidence="1" type="ORF">Syun_011846</name>
</gene>
<name>A0AAP0JYB4_9MAGN</name>
<accession>A0AAP0JYB4</accession>